<dbReference type="InterPro" id="IPR001789">
    <property type="entry name" value="Sig_transdc_resp-reg_receiver"/>
</dbReference>
<dbReference type="PANTHER" id="PTHR44591">
    <property type="entry name" value="STRESS RESPONSE REGULATOR PROTEIN 1"/>
    <property type="match status" value="1"/>
</dbReference>
<evidence type="ECO:0000256" key="1">
    <source>
        <dbReference type="ARBA" id="ARBA00022553"/>
    </source>
</evidence>
<protein>
    <submittedName>
        <fullName evidence="5">Response regulator</fullName>
    </submittedName>
</protein>
<dbReference type="Proteomes" id="UP001495147">
    <property type="component" value="Unassembled WGS sequence"/>
</dbReference>
<gene>
    <name evidence="5" type="ORF">ABDJ85_18940</name>
</gene>
<dbReference type="Pfam" id="PF00072">
    <property type="entry name" value="Response_reg"/>
    <property type="match status" value="1"/>
</dbReference>
<evidence type="ECO:0000313" key="5">
    <source>
        <dbReference type="EMBL" id="MEO3693554.1"/>
    </source>
</evidence>
<dbReference type="SMART" id="SM00448">
    <property type="entry name" value="REC"/>
    <property type="match status" value="1"/>
</dbReference>
<accession>A0ABV0G747</accession>
<sequence length="239" mass="25092">MSARVLLIEDDASIARFVALALEELTVDLSTAGTLAEARQQLAQQRFDAVITDLMLPDGSSIELMEAGHARQGTPWIAFSAGLTPERLASLHELGVQQTLRKPVSLAALLDAVSSALQASEPTSAAPASEVPPPARRAAAVDEHFGGDAAMFDAFLAGCLARFADDLQRGHAALASQDLATLRHVSHGLKAVLSLIGEPALAQHARALEDACAASQPAEAAHHWPPLAQGLDALRREGR</sequence>
<dbReference type="SUPFAM" id="SSF52172">
    <property type="entry name" value="CheY-like"/>
    <property type="match status" value="1"/>
</dbReference>
<keyword evidence="2" id="KW-0902">Two-component regulatory system</keyword>
<comment type="caution">
    <text evidence="5">The sequence shown here is derived from an EMBL/GenBank/DDBJ whole genome shotgun (WGS) entry which is preliminary data.</text>
</comment>
<dbReference type="RefSeq" id="WP_347706370.1">
    <property type="nucleotide sequence ID" value="NZ_JBDPZD010000008.1"/>
</dbReference>
<dbReference type="CDD" id="cd00156">
    <property type="entry name" value="REC"/>
    <property type="match status" value="1"/>
</dbReference>
<name>A0ABV0G747_9BURK</name>
<keyword evidence="6" id="KW-1185">Reference proteome</keyword>
<organism evidence="5 6">
    <name type="scientific">Roseateles paludis</name>
    <dbReference type="NCBI Taxonomy" id="3145238"/>
    <lineage>
        <taxon>Bacteria</taxon>
        <taxon>Pseudomonadati</taxon>
        <taxon>Pseudomonadota</taxon>
        <taxon>Betaproteobacteria</taxon>
        <taxon>Burkholderiales</taxon>
        <taxon>Sphaerotilaceae</taxon>
        <taxon>Roseateles</taxon>
    </lineage>
</organism>
<feature type="domain" description="Response regulatory" evidence="4">
    <location>
        <begin position="4"/>
        <end position="117"/>
    </location>
</feature>
<evidence type="ECO:0000259" key="4">
    <source>
        <dbReference type="PROSITE" id="PS50110"/>
    </source>
</evidence>
<dbReference type="Gene3D" id="3.40.50.2300">
    <property type="match status" value="1"/>
</dbReference>
<evidence type="ECO:0000313" key="6">
    <source>
        <dbReference type="Proteomes" id="UP001495147"/>
    </source>
</evidence>
<feature type="modified residue" description="4-aspartylphosphate" evidence="3">
    <location>
        <position position="53"/>
    </location>
</feature>
<dbReference type="PROSITE" id="PS50110">
    <property type="entry name" value="RESPONSE_REGULATORY"/>
    <property type="match status" value="1"/>
</dbReference>
<dbReference type="Pfam" id="PF01627">
    <property type="entry name" value="Hpt"/>
    <property type="match status" value="1"/>
</dbReference>
<evidence type="ECO:0000256" key="2">
    <source>
        <dbReference type="ARBA" id="ARBA00023012"/>
    </source>
</evidence>
<proteinExistence type="predicted"/>
<keyword evidence="1 3" id="KW-0597">Phosphoprotein</keyword>
<dbReference type="InterPro" id="IPR011006">
    <property type="entry name" value="CheY-like_superfamily"/>
</dbReference>
<dbReference type="InterPro" id="IPR036641">
    <property type="entry name" value="HPT_dom_sf"/>
</dbReference>
<dbReference type="InterPro" id="IPR008207">
    <property type="entry name" value="Sig_transdc_His_kin_Hpt_dom"/>
</dbReference>
<reference evidence="5 6" key="1">
    <citation type="submission" date="2024-05" db="EMBL/GenBank/DDBJ databases">
        <title>Roseateles sp. DJS-2-20 16S ribosomal RNA gene Genome sequencing and assembly.</title>
        <authorList>
            <person name="Woo H."/>
        </authorList>
    </citation>
    <scope>NUCLEOTIDE SEQUENCE [LARGE SCALE GENOMIC DNA]</scope>
    <source>
        <strain evidence="5 6">DJS-2-20</strain>
    </source>
</reference>
<evidence type="ECO:0000256" key="3">
    <source>
        <dbReference type="PROSITE-ProRule" id="PRU00169"/>
    </source>
</evidence>
<dbReference type="SUPFAM" id="SSF47226">
    <property type="entry name" value="Histidine-containing phosphotransfer domain, HPT domain"/>
    <property type="match status" value="1"/>
</dbReference>
<dbReference type="EMBL" id="JBDPZD010000008">
    <property type="protein sequence ID" value="MEO3693554.1"/>
    <property type="molecule type" value="Genomic_DNA"/>
</dbReference>
<dbReference type="InterPro" id="IPR050595">
    <property type="entry name" value="Bact_response_regulator"/>
</dbReference>
<dbReference type="Gene3D" id="1.20.120.160">
    <property type="entry name" value="HPT domain"/>
    <property type="match status" value="1"/>
</dbReference>
<dbReference type="PANTHER" id="PTHR44591:SF3">
    <property type="entry name" value="RESPONSE REGULATORY DOMAIN-CONTAINING PROTEIN"/>
    <property type="match status" value="1"/>
</dbReference>